<dbReference type="PANTHER" id="PTHR43179">
    <property type="entry name" value="RHAMNOSYLTRANSFERASE WBBL"/>
    <property type="match status" value="1"/>
</dbReference>
<sequence length="301" mass="34047">MQPTNIAVLLTCYNRREKTLQCLQALYKQSLPTAIELKPYLVDDASTDGTAEAVQQKYPDVHLICGTGSLFWNGGMRLAFASAKVEDPDYYLWLNDDTVLYPQALKTLLDVSAQLANQGQSKAIVVGSTLDPETNIPSYGGLMQTYWWHPLKFHHIHPDPNQPRRCDTLHGNCVLVPRAVAALVGNLSPEYTHDLGDYDYGLRARRKGCSVWMAPGYIGTCSANLPSSRMVKAELAQANWGQVDRPKGLPLEDVTLHSFQEWKAFSRENGGAFWFFYWLFPYRRLFWLILTKNLTVKMPTN</sequence>
<gene>
    <name evidence="5" type="ORF">ACE1CA_35070</name>
</gene>
<dbReference type="SUPFAM" id="SSF53448">
    <property type="entry name" value="Nucleotide-diphospho-sugar transferases"/>
    <property type="match status" value="1"/>
</dbReference>
<keyword evidence="4 5" id="KW-0808">Transferase</keyword>
<dbReference type="PANTHER" id="PTHR43179:SF12">
    <property type="entry name" value="GALACTOFURANOSYLTRANSFERASE GLFT2"/>
    <property type="match status" value="1"/>
</dbReference>
<comment type="caution">
    <text evidence="5">The sequence shown here is derived from an EMBL/GenBank/DDBJ whole genome shotgun (WGS) entry which is preliminary data.</text>
</comment>
<dbReference type="InterPro" id="IPR029044">
    <property type="entry name" value="Nucleotide-diphossugar_trans"/>
</dbReference>
<evidence type="ECO:0000313" key="6">
    <source>
        <dbReference type="Proteomes" id="UP001576780"/>
    </source>
</evidence>
<dbReference type="GO" id="GO:0016757">
    <property type="term" value="F:glycosyltransferase activity"/>
    <property type="evidence" value="ECO:0007669"/>
    <property type="project" value="UniProtKB-KW"/>
</dbReference>
<name>A0ABV4WXZ0_9CYAN</name>
<proteinExistence type="inferred from homology"/>
<evidence type="ECO:0000313" key="5">
    <source>
        <dbReference type="EMBL" id="MFB2839741.1"/>
    </source>
</evidence>
<dbReference type="Proteomes" id="UP001576780">
    <property type="component" value="Unassembled WGS sequence"/>
</dbReference>
<evidence type="ECO:0000256" key="4">
    <source>
        <dbReference type="ARBA" id="ARBA00022679"/>
    </source>
</evidence>
<dbReference type="RefSeq" id="WP_413282005.1">
    <property type="nucleotide sequence ID" value="NZ_JBHFNT010000319.1"/>
</dbReference>
<reference evidence="5 6" key="1">
    <citation type="submission" date="2024-09" db="EMBL/GenBank/DDBJ databases">
        <title>Floridaenema gen nov. (Aerosakkonemataceae, Aerosakkonematales ord. nov., Cyanobacteria) from benthic tropical and subtropical fresh waters, with the description of four new species.</title>
        <authorList>
            <person name="Moretto J.A."/>
            <person name="Berthold D.E."/>
            <person name="Lefler F.W."/>
            <person name="Huang I.-S."/>
            <person name="Laughinghouse H. IV."/>
        </authorList>
    </citation>
    <scope>NUCLEOTIDE SEQUENCE [LARGE SCALE GENOMIC DNA]</scope>
    <source>
        <strain evidence="5 6">BLCC-F167</strain>
    </source>
</reference>
<dbReference type="Pfam" id="PF13641">
    <property type="entry name" value="Glyco_tranf_2_3"/>
    <property type="match status" value="1"/>
</dbReference>
<comment type="similarity">
    <text evidence="2">Belongs to the glycosyltransferase 2 family.</text>
</comment>
<evidence type="ECO:0000256" key="2">
    <source>
        <dbReference type="ARBA" id="ARBA00006739"/>
    </source>
</evidence>
<dbReference type="EC" id="2.4.-.-" evidence="5"/>
<comment type="pathway">
    <text evidence="1">Cell wall biogenesis; cell wall polysaccharide biosynthesis.</text>
</comment>
<keyword evidence="3 5" id="KW-0328">Glycosyltransferase</keyword>
<accession>A0ABV4WXZ0</accession>
<organism evidence="5 6">
    <name type="scientific">Floridaenema evergladense BLCC-F167</name>
    <dbReference type="NCBI Taxonomy" id="3153639"/>
    <lineage>
        <taxon>Bacteria</taxon>
        <taxon>Bacillati</taxon>
        <taxon>Cyanobacteriota</taxon>
        <taxon>Cyanophyceae</taxon>
        <taxon>Oscillatoriophycideae</taxon>
        <taxon>Aerosakkonematales</taxon>
        <taxon>Aerosakkonemataceae</taxon>
        <taxon>Floridanema</taxon>
        <taxon>Floridanema evergladense</taxon>
    </lineage>
</organism>
<dbReference type="Gene3D" id="3.90.550.10">
    <property type="entry name" value="Spore Coat Polysaccharide Biosynthesis Protein SpsA, Chain A"/>
    <property type="match status" value="1"/>
</dbReference>
<protein>
    <submittedName>
        <fullName evidence="5">Glycosyltransferase family 2 protein</fullName>
        <ecNumber evidence="5">2.4.-.-</ecNumber>
    </submittedName>
</protein>
<keyword evidence="6" id="KW-1185">Reference proteome</keyword>
<dbReference type="EMBL" id="JBHFNT010000319">
    <property type="protein sequence ID" value="MFB2839741.1"/>
    <property type="molecule type" value="Genomic_DNA"/>
</dbReference>
<evidence type="ECO:0000256" key="1">
    <source>
        <dbReference type="ARBA" id="ARBA00004776"/>
    </source>
</evidence>
<evidence type="ECO:0000256" key="3">
    <source>
        <dbReference type="ARBA" id="ARBA00022676"/>
    </source>
</evidence>